<evidence type="ECO:0000256" key="1">
    <source>
        <dbReference type="ARBA" id="ARBA00022598"/>
    </source>
</evidence>
<feature type="domain" description="AMP-binding enzyme C-terminal" evidence="5">
    <location>
        <begin position="439"/>
        <end position="514"/>
    </location>
</feature>
<protein>
    <submittedName>
        <fullName evidence="6">AMP-dependent synthetase and ligase</fullName>
    </submittedName>
</protein>
<evidence type="ECO:0000256" key="2">
    <source>
        <dbReference type="ARBA" id="ARBA00022741"/>
    </source>
</evidence>
<dbReference type="GO" id="GO:0044550">
    <property type="term" value="P:secondary metabolite biosynthetic process"/>
    <property type="evidence" value="ECO:0007669"/>
    <property type="project" value="TreeGrafter"/>
</dbReference>
<dbReference type="InterPro" id="IPR045851">
    <property type="entry name" value="AMP-bd_C_sf"/>
</dbReference>
<evidence type="ECO:0000256" key="3">
    <source>
        <dbReference type="ARBA" id="ARBA00022840"/>
    </source>
</evidence>
<dbReference type="GO" id="GO:0005524">
    <property type="term" value="F:ATP binding"/>
    <property type="evidence" value="ECO:0007669"/>
    <property type="project" value="UniProtKB-KW"/>
</dbReference>
<dbReference type="InterPro" id="IPR025110">
    <property type="entry name" value="AMP-bd_C"/>
</dbReference>
<dbReference type="CDD" id="cd05945">
    <property type="entry name" value="DltA"/>
    <property type="match status" value="1"/>
</dbReference>
<evidence type="ECO:0000259" key="5">
    <source>
        <dbReference type="Pfam" id="PF13193"/>
    </source>
</evidence>
<evidence type="ECO:0000313" key="6">
    <source>
        <dbReference type="EMBL" id="BAP34707.1"/>
    </source>
</evidence>
<dbReference type="PROSITE" id="PS00455">
    <property type="entry name" value="AMP_BINDING"/>
    <property type="match status" value="1"/>
</dbReference>
<proteinExistence type="evidence at protein level"/>
<sequence>MSREVFTLAQNPVERLHEFLLTGARLTPEKPAVLELSGTEPGYVSYRQLANRAESYAAALGGLGLDIGDRVVLESDTSASAIAALLACSSLGLPFVPVTPETPAKRLLAVVDTVSPALYLQAEGGRREGLPESVGTGRFGPGGLVIERAPRPGRGFRREVAPADPAYMVFTSGSTGRPKGVVMSHRAILSFYRGMLSQGIVGPESRVASTAPFQFDFSLLDIGLALGSGATVVPVPRALLRWPRRFVRFLRDSEATQVNGAPSIWRGALRHEADELAALGGRIRGVLFSGEPFPLPEVRALQQALPLARIVNCFGSTESVAASFTDVPRPVPDGLTKLSIGHAHPGAEMMLLDDDGVPVTEPGVTGHIHLRSGSLFTGYWGDPEATARALVPDPTNPMTGQTVFRTGDLAHRDATGELYFDGRADNQVKIRGNRVELTEVERRVAEFTGVAAASAVLLPVAESDPVLAVFVELSPGAEFDEMELGAFCLEELPDYMAPQRIHVLDALPLNQNGKVDRPALVERLSRELSPSS</sequence>
<dbReference type="PDB" id="5JJQ">
    <property type="method" value="X-ray"/>
    <property type="resolution" value="2.60 A"/>
    <property type="chains" value="A/B/C/D=1-532"/>
</dbReference>
<dbReference type="InterPro" id="IPR044507">
    <property type="entry name" value="DltA-like"/>
</dbReference>
<dbReference type="Pfam" id="PF00501">
    <property type="entry name" value="AMP-binding"/>
    <property type="match status" value="1"/>
</dbReference>
<dbReference type="InterPro" id="IPR042099">
    <property type="entry name" value="ANL_N_sf"/>
</dbReference>
<dbReference type="SMR" id="A0A077KT11"/>
<dbReference type="AlphaFoldDB" id="A0A077KT11"/>
<dbReference type="GO" id="GO:0043041">
    <property type="term" value="P:amino acid activation for nonribosomal peptide biosynthetic process"/>
    <property type="evidence" value="ECO:0007669"/>
    <property type="project" value="TreeGrafter"/>
</dbReference>
<gene>
    <name evidence="6" type="primary">idnL1</name>
</gene>
<dbReference type="GO" id="GO:0016874">
    <property type="term" value="F:ligase activity"/>
    <property type="evidence" value="ECO:0007669"/>
    <property type="project" value="UniProtKB-KW"/>
</dbReference>
<dbReference type="EMBL" id="AB767280">
    <property type="protein sequence ID" value="BAP34707.1"/>
    <property type="molecule type" value="Genomic_DNA"/>
</dbReference>
<keyword evidence="2" id="KW-0547">Nucleotide-binding</keyword>
<dbReference type="Gene3D" id="3.30.300.30">
    <property type="match status" value="1"/>
</dbReference>
<evidence type="ECO:0000259" key="4">
    <source>
        <dbReference type="Pfam" id="PF00501"/>
    </source>
</evidence>
<reference evidence="7" key="2">
    <citation type="journal article" date="2017" name="Proteins">
        <title>Biochemical characterization and structural insight into aliphatic beta-amino acid adenylation enzymes IdnL1 and CmiS6.</title>
        <authorList>
            <person name="Cieslak J."/>
            <person name="Miyanaga A."/>
            <person name="Takaku R."/>
            <person name="Takaishi M."/>
            <person name="Amagai K."/>
            <person name="Kudo F."/>
            <person name="Eguchi T."/>
        </authorList>
    </citation>
    <scope>X-RAY CRYSTALLOGRAPHY (2.60 ANGSTROMS)</scope>
</reference>
<feature type="domain" description="AMP-dependent synthetase/ligase" evidence="4">
    <location>
        <begin position="24"/>
        <end position="380"/>
    </location>
</feature>
<dbReference type="Gene3D" id="3.40.50.12780">
    <property type="entry name" value="N-terminal domain of ligase-like"/>
    <property type="match status" value="1"/>
</dbReference>
<accession>A0A077KT11</accession>
<dbReference type="Pfam" id="PF13193">
    <property type="entry name" value="AMP-binding_C"/>
    <property type="match status" value="1"/>
</dbReference>
<evidence type="ECO:0007829" key="7">
    <source>
        <dbReference type="PDB" id="5JJQ"/>
    </source>
</evidence>
<name>A0A077KT11_9ACTN</name>
<keyword evidence="3" id="KW-0067">ATP-binding</keyword>
<dbReference type="PANTHER" id="PTHR45527:SF1">
    <property type="entry name" value="FATTY ACID SYNTHASE"/>
    <property type="match status" value="1"/>
</dbReference>
<keyword evidence="1 6" id="KW-0436">Ligase</keyword>
<dbReference type="PANTHER" id="PTHR45527">
    <property type="entry name" value="NONRIBOSOMAL PEPTIDE SYNTHETASE"/>
    <property type="match status" value="1"/>
</dbReference>
<dbReference type="SUPFAM" id="SSF56801">
    <property type="entry name" value="Acetyl-CoA synthetase-like"/>
    <property type="match status" value="1"/>
</dbReference>
<dbReference type="InterPro" id="IPR020845">
    <property type="entry name" value="AMP-binding_CS"/>
</dbReference>
<dbReference type="GO" id="GO:0005737">
    <property type="term" value="C:cytoplasm"/>
    <property type="evidence" value="ECO:0007669"/>
    <property type="project" value="TreeGrafter"/>
</dbReference>
<organism evidence="6">
    <name type="scientific">Streptomyces sp. ML694-90F3</name>
    <dbReference type="NCBI Taxonomy" id="1265536"/>
    <lineage>
        <taxon>Bacteria</taxon>
        <taxon>Bacillati</taxon>
        <taxon>Actinomycetota</taxon>
        <taxon>Actinomycetes</taxon>
        <taxon>Kitasatosporales</taxon>
        <taxon>Streptomycetaceae</taxon>
        <taxon>Streptomyces</taxon>
    </lineage>
</organism>
<dbReference type="PDBsum" id="5JJQ"/>
<keyword evidence="7" id="KW-0002">3D-structure</keyword>
<dbReference type="InterPro" id="IPR000873">
    <property type="entry name" value="AMP-dep_synth/lig_dom"/>
</dbReference>
<reference evidence="6" key="1">
    <citation type="journal article" date="2013" name="J. Antibiot.">
        <title>Identification of the incednine biosynthetic gene cluster: characterization of novel beta-glutamate-beta-decarboxylase IdnL3.</title>
        <authorList>
            <person name="Takaishi M."/>
            <person name="Kudo F."/>
            <person name="Eguchi T."/>
        </authorList>
    </citation>
    <scope>NUCLEOTIDE SEQUENCE</scope>
    <source>
        <strain evidence="6">ML694-90F3</strain>
    </source>
</reference>
<dbReference type="GO" id="GO:0031177">
    <property type="term" value="F:phosphopantetheine binding"/>
    <property type="evidence" value="ECO:0007669"/>
    <property type="project" value="TreeGrafter"/>
</dbReference>